<gene>
    <name evidence="2" type="ORF">CDA63_11170</name>
</gene>
<protein>
    <submittedName>
        <fullName evidence="2">Uncharacterized protein</fullName>
    </submittedName>
</protein>
<feature type="compositionally biased region" description="Low complexity" evidence="1">
    <location>
        <begin position="12"/>
        <end position="25"/>
    </location>
</feature>
<feature type="compositionally biased region" description="Gly residues" evidence="1">
    <location>
        <begin position="1"/>
        <end position="11"/>
    </location>
</feature>
<dbReference type="AlphaFoldDB" id="A0A246FKJ0"/>
<dbReference type="Proteomes" id="UP000197277">
    <property type="component" value="Unassembled WGS sequence"/>
</dbReference>
<proteinExistence type="predicted"/>
<sequence>MAKCSGGGGGSSRSSGSGAASNGSADGSGNGSGVRSGTGSGSGAGSGSAAAGAWLAGPVLPGRGGPTKAPLAVAVRIHWGGTRRTGGSGAFILA</sequence>
<reference evidence="2 3" key="1">
    <citation type="submission" date="2017-06" db="EMBL/GenBank/DDBJ databases">
        <title>Hymenobacter amundsenii sp. nov. isolated from regoliths in Antarctica.</title>
        <authorList>
            <person name="Sedlacek I."/>
            <person name="Kralova S."/>
            <person name="Pantucek R."/>
            <person name="Svec P."/>
            <person name="Holochova P."/>
            <person name="Stankova E."/>
            <person name="Vrbovska V."/>
            <person name="Busse H.-J."/>
        </authorList>
    </citation>
    <scope>NUCLEOTIDE SEQUENCE [LARGE SCALE GENOMIC DNA]</scope>
    <source>
        <strain evidence="2 3">CCM 8682</strain>
    </source>
</reference>
<feature type="compositionally biased region" description="Gly residues" evidence="1">
    <location>
        <begin position="26"/>
        <end position="46"/>
    </location>
</feature>
<organism evidence="2 3">
    <name type="scientific">Hymenobacter amundsenii</name>
    <dbReference type="NCBI Taxonomy" id="2006685"/>
    <lineage>
        <taxon>Bacteria</taxon>
        <taxon>Pseudomonadati</taxon>
        <taxon>Bacteroidota</taxon>
        <taxon>Cytophagia</taxon>
        <taxon>Cytophagales</taxon>
        <taxon>Hymenobacteraceae</taxon>
        <taxon>Hymenobacter</taxon>
    </lineage>
</organism>
<evidence type="ECO:0000256" key="1">
    <source>
        <dbReference type="SAM" id="MobiDB-lite"/>
    </source>
</evidence>
<feature type="region of interest" description="Disordered" evidence="1">
    <location>
        <begin position="1"/>
        <end position="68"/>
    </location>
</feature>
<dbReference type="EMBL" id="NIRR01000016">
    <property type="protein sequence ID" value="OWP63085.1"/>
    <property type="molecule type" value="Genomic_DNA"/>
</dbReference>
<evidence type="ECO:0000313" key="2">
    <source>
        <dbReference type="EMBL" id="OWP63085.1"/>
    </source>
</evidence>
<name>A0A246FKJ0_9BACT</name>
<keyword evidence="3" id="KW-1185">Reference proteome</keyword>
<evidence type="ECO:0000313" key="3">
    <source>
        <dbReference type="Proteomes" id="UP000197277"/>
    </source>
</evidence>
<accession>A0A246FKJ0</accession>
<feature type="compositionally biased region" description="Low complexity" evidence="1">
    <location>
        <begin position="47"/>
        <end position="57"/>
    </location>
</feature>
<comment type="caution">
    <text evidence="2">The sequence shown here is derived from an EMBL/GenBank/DDBJ whole genome shotgun (WGS) entry which is preliminary data.</text>
</comment>